<dbReference type="PROSITE" id="PS50893">
    <property type="entry name" value="ABC_TRANSPORTER_2"/>
    <property type="match status" value="2"/>
</dbReference>
<dbReference type="InterPro" id="IPR050173">
    <property type="entry name" value="ABC_transporter_C-like"/>
</dbReference>
<keyword evidence="3 9" id="KW-0812">Transmembrane</keyword>
<comment type="subcellular location">
    <subcellularLocation>
        <location evidence="1">Membrane</location>
        <topology evidence="1">Multi-pass membrane protein</topology>
    </subcellularLocation>
</comment>
<dbReference type="EMBL" id="JASGXD010000019">
    <property type="protein sequence ID" value="KAK6000118.1"/>
    <property type="molecule type" value="Genomic_DNA"/>
</dbReference>
<feature type="transmembrane region" description="Helical" evidence="9">
    <location>
        <begin position="153"/>
        <end position="172"/>
    </location>
</feature>
<evidence type="ECO:0000256" key="9">
    <source>
        <dbReference type="SAM" id="Phobius"/>
    </source>
</evidence>
<dbReference type="Gene3D" id="1.20.1560.10">
    <property type="entry name" value="ABC transporter type 1, transmembrane domain"/>
    <property type="match status" value="2"/>
</dbReference>
<keyword evidence="13" id="KW-1185">Reference proteome</keyword>
<dbReference type="CDD" id="cd03250">
    <property type="entry name" value="ABCC_MRP_domain1"/>
    <property type="match status" value="1"/>
</dbReference>
<sequence length="1412" mass="154762">MAFDTGQHDLFTFNNVDFDLNVQFEQLFLSIVPSVLFIVASSWRAVSQVRKPTLVKAPILLSIKLAAIVAYLGLELTLLVLASLSRFQASSTFLAASVLKLLSALTMIALSLVDHNKSPRPSVLLGIYLCLTLLPDAAQARTFFLSSSDAPELTYSSAFCAALALKILILLLEAKRKSQWLGWDKKDHSPEETSGIFSLGVFAWLNKMFLDGYKGVLTTNDLYPLDSTLDAKMLHSNFAVQLDYAKIKGDKYGLVKTLIRTFLGPLLVPIVPRLALLAFTFCQPLFIERMLDYLSSSELDANIGYGLMGASVLIYSGIAISTAYFHHRVRTMAKSVLVTEIYLRTTQARIDVSNENAAVTLMSTDMERIDIGFRPLHEVWASVIQAGLASWLLYNQLGIVFVAPIGVVLASFITLVIFMKFAGDSQRAWMTEVQKRVGLTATVIGSMKSLKLSGLSGAVEQFIQKLRVQELASGARFRKLTIVAGFLGFLPFLLGPPLTFAFAQKTLNASKTFTSLSYLSLLTYPLTQIFQAVPQVLSGLACLSRVQGYLECATRDDFRQMTERRQRNPDKPADVFQVPSDCQESQCVIMIKDAKFGWEAHNYVLHDINTRIMRAALTIVVGLVGSGKSTFCKALLGEIPFYGGEVTLNTSVSHVGVCEQAAFLSDGSLRDNIIGFSPCDVERYAEVIEATALSFDLDTLPQGDLTNIGSEGITLSGGQKQRVSLARALYLQTDLLVLDDIFSGLDADTEEKVFSRVFGPGGMLRQRRTTVVLCTHSVNHLLSADYIVALGGNTIVEQGSLDSLMTSQGYVHRLRSWKSSPEKNTAKGKQSKHTRPEPKSFTLDKVISRVSSLTPESSVARQTGDATVYKHYLKAMGWILATLAIFFAALWGFFTNFPTILIFVVSIQRVGANIHKVALKTLVRAPLSFLTGTDTGVVTNLFSQDLNLVDTELPNALLNCLYTVFSALGQAAIMPTSSPYMAISYPFLAILLYFIQKFYLRTARQLRLLDLEAKSPLYTPFLDTAKGITTLRAFGFMPEEFNKNALLVNESQRPAYLLVMVQQWLNLVLSIVVMLMAAVLTTLAVRLHSGSGFTGAALVTLMSFGENLSGIVIWYTRLETSIGTIARLKTFNETVLPEDKDGEDIVPPSQWPQTSSICLTGVSASYSSAETSKDQTVNLALKNISLTIDAGKKIAICGRTGSGKSSLIALFLKLLDPTSETSGNISIDGLPLHKIDRSELRQRLLAVPQEAVFLPDGTRFKETLDPLGASSFEECQSVVESVGLWAFIIVKGGLTASMSAGTLSAGQRQILSLARVLLRRRLRAQQGCDDGILLLDEVSSSVDHATEKVMQDIIKTEFAQYTVVAVSHRLDMIMDFDEVVVMDKGCIVEAGNPRSLAAEARTRFGELVRAGE</sequence>
<dbReference type="PANTHER" id="PTHR24223:SF345">
    <property type="entry name" value="ABC MULTIDRUG TRANSPORTER (EUROFUNG)"/>
    <property type="match status" value="1"/>
</dbReference>
<dbReference type="SUPFAM" id="SSF90123">
    <property type="entry name" value="ABC transporter transmembrane region"/>
    <property type="match status" value="2"/>
</dbReference>
<evidence type="ECO:0000256" key="5">
    <source>
        <dbReference type="ARBA" id="ARBA00022840"/>
    </source>
</evidence>
<evidence type="ECO:0000259" key="11">
    <source>
        <dbReference type="PROSITE" id="PS50929"/>
    </source>
</evidence>
<name>A0ABR0T6R1_AURPU</name>
<keyword evidence="5" id="KW-0067">ATP-binding</keyword>
<feature type="transmembrane region" description="Helical" evidence="9">
    <location>
        <begin position="878"/>
        <end position="905"/>
    </location>
</feature>
<dbReference type="SUPFAM" id="SSF52540">
    <property type="entry name" value="P-loop containing nucleoside triphosphate hydrolases"/>
    <property type="match status" value="2"/>
</dbReference>
<comment type="caution">
    <text evidence="12">The sequence shown here is derived from an EMBL/GenBank/DDBJ whole genome shotgun (WGS) entry which is preliminary data.</text>
</comment>
<dbReference type="InterPro" id="IPR044726">
    <property type="entry name" value="ABCC_6TM_D2"/>
</dbReference>
<evidence type="ECO:0000256" key="8">
    <source>
        <dbReference type="SAM" id="MobiDB-lite"/>
    </source>
</evidence>
<feature type="domain" description="ABC transporter" evidence="10">
    <location>
        <begin position="1166"/>
        <end position="1409"/>
    </location>
</feature>
<dbReference type="Gene3D" id="3.40.50.300">
    <property type="entry name" value="P-loop containing nucleotide triphosphate hydrolases"/>
    <property type="match status" value="2"/>
</dbReference>
<dbReference type="CDD" id="cd18580">
    <property type="entry name" value="ABC_6TM_ABCC_D2"/>
    <property type="match status" value="1"/>
</dbReference>
<dbReference type="InterPro" id="IPR036640">
    <property type="entry name" value="ABC1_TM_sf"/>
</dbReference>
<dbReference type="InterPro" id="IPR027417">
    <property type="entry name" value="P-loop_NTPase"/>
</dbReference>
<proteinExistence type="predicted"/>
<evidence type="ECO:0000313" key="12">
    <source>
        <dbReference type="EMBL" id="KAK6000118.1"/>
    </source>
</evidence>
<accession>A0ABR0T6R1</accession>
<keyword evidence="2" id="KW-0813">Transport</keyword>
<feature type="domain" description="ABC transporter" evidence="10">
    <location>
        <begin position="589"/>
        <end position="817"/>
    </location>
</feature>
<feature type="domain" description="ABC transmembrane type-1" evidence="11">
    <location>
        <begin position="883"/>
        <end position="1114"/>
    </location>
</feature>
<feature type="region of interest" description="Disordered" evidence="8">
    <location>
        <begin position="818"/>
        <end position="838"/>
    </location>
</feature>
<keyword evidence="4" id="KW-0547">Nucleotide-binding</keyword>
<dbReference type="CDD" id="cd18579">
    <property type="entry name" value="ABC_6TM_ABCC_D1"/>
    <property type="match status" value="1"/>
</dbReference>
<evidence type="ECO:0008006" key="14">
    <source>
        <dbReference type="Google" id="ProtNLM"/>
    </source>
</evidence>
<dbReference type="PANTHER" id="PTHR24223">
    <property type="entry name" value="ATP-BINDING CASSETTE SUB-FAMILY C"/>
    <property type="match status" value="1"/>
</dbReference>
<evidence type="ECO:0000256" key="4">
    <source>
        <dbReference type="ARBA" id="ARBA00022741"/>
    </source>
</evidence>
<feature type="transmembrane region" description="Helical" evidence="9">
    <location>
        <begin position="93"/>
        <end position="113"/>
    </location>
</feature>
<dbReference type="InterPro" id="IPR003439">
    <property type="entry name" value="ABC_transporter-like_ATP-bd"/>
</dbReference>
<dbReference type="SMART" id="SM00382">
    <property type="entry name" value="AAA"/>
    <property type="match status" value="2"/>
</dbReference>
<feature type="transmembrane region" description="Helical" evidence="9">
    <location>
        <begin position="27"/>
        <end position="46"/>
    </location>
</feature>
<dbReference type="PROSITE" id="PS50929">
    <property type="entry name" value="ABC_TM1F"/>
    <property type="match status" value="2"/>
</dbReference>
<dbReference type="Pfam" id="PF00664">
    <property type="entry name" value="ABC_membrane"/>
    <property type="match status" value="1"/>
</dbReference>
<evidence type="ECO:0000256" key="3">
    <source>
        <dbReference type="ARBA" id="ARBA00022692"/>
    </source>
</evidence>
<dbReference type="InterPro" id="IPR003593">
    <property type="entry name" value="AAA+_ATPase"/>
</dbReference>
<gene>
    <name evidence="12" type="ORF">QM012_004106</name>
</gene>
<evidence type="ECO:0000313" key="13">
    <source>
        <dbReference type="Proteomes" id="UP001341245"/>
    </source>
</evidence>
<feature type="transmembrane region" description="Helical" evidence="9">
    <location>
        <begin position="980"/>
        <end position="1000"/>
    </location>
</feature>
<feature type="transmembrane region" description="Helical" evidence="9">
    <location>
        <begin position="125"/>
        <end position="147"/>
    </location>
</feature>
<protein>
    <recommendedName>
        <fullName evidence="14">ABC transporter</fullName>
    </recommendedName>
</protein>
<feature type="transmembrane region" description="Helical" evidence="9">
    <location>
        <begin position="307"/>
        <end position="325"/>
    </location>
</feature>
<feature type="transmembrane region" description="Helical" evidence="9">
    <location>
        <begin position="400"/>
        <end position="422"/>
    </location>
</feature>
<dbReference type="Pfam" id="PF00005">
    <property type="entry name" value="ABC_tran"/>
    <property type="match status" value="2"/>
</dbReference>
<dbReference type="Proteomes" id="UP001341245">
    <property type="component" value="Unassembled WGS sequence"/>
</dbReference>
<dbReference type="InterPro" id="IPR044746">
    <property type="entry name" value="ABCC_6TM_D1"/>
</dbReference>
<feature type="transmembrane region" description="Helical" evidence="9">
    <location>
        <begin position="1064"/>
        <end position="1087"/>
    </location>
</feature>
<evidence type="ECO:0000256" key="6">
    <source>
        <dbReference type="ARBA" id="ARBA00022989"/>
    </source>
</evidence>
<evidence type="ECO:0000259" key="10">
    <source>
        <dbReference type="PROSITE" id="PS50893"/>
    </source>
</evidence>
<evidence type="ECO:0000256" key="2">
    <source>
        <dbReference type="ARBA" id="ARBA00022448"/>
    </source>
</evidence>
<keyword evidence="6 9" id="KW-1133">Transmembrane helix</keyword>
<dbReference type="InterPro" id="IPR017871">
    <property type="entry name" value="ABC_transporter-like_CS"/>
</dbReference>
<dbReference type="PROSITE" id="PS00211">
    <property type="entry name" value="ABC_TRANSPORTER_1"/>
    <property type="match status" value="1"/>
</dbReference>
<feature type="transmembrane region" description="Helical" evidence="9">
    <location>
        <begin position="58"/>
        <end position="81"/>
    </location>
</feature>
<organism evidence="12 13">
    <name type="scientific">Aureobasidium pullulans</name>
    <name type="common">Black yeast</name>
    <name type="synonym">Pullularia pullulans</name>
    <dbReference type="NCBI Taxonomy" id="5580"/>
    <lineage>
        <taxon>Eukaryota</taxon>
        <taxon>Fungi</taxon>
        <taxon>Dikarya</taxon>
        <taxon>Ascomycota</taxon>
        <taxon>Pezizomycotina</taxon>
        <taxon>Dothideomycetes</taxon>
        <taxon>Dothideomycetidae</taxon>
        <taxon>Dothideales</taxon>
        <taxon>Saccotheciaceae</taxon>
        <taxon>Aureobasidium</taxon>
    </lineage>
</organism>
<feature type="transmembrane region" description="Helical" evidence="9">
    <location>
        <begin position="266"/>
        <end position="287"/>
    </location>
</feature>
<reference evidence="12 13" key="1">
    <citation type="submission" date="2023-11" db="EMBL/GenBank/DDBJ databases">
        <title>Draft genome sequence and annotation of the polyextremotolerant black yeast-like fungus Aureobasidium pullulans NRRL 62042.</title>
        <authorList>
            <person name="Dielentheis-Frenken M.R.E."/>
            <person name="Wibberg D."/>
            <person name="Blank L.M."/>
            <person name="Tiso T."/>
        </authorList>
    </citation>
    <scope>NUCLEOTIDE SEQUENCE [LARGE SCALE GENOMIC DNA]</scope>
    <source>
        <strain evidence="12 13">NRRL 62042</strain>
    </source>
</reference>
<feature type="domain" description="ABC transmembrane type-1" evidence="11">
    <location>
        <begin position="274"/>
        <end position="538"/>
    </location>
</feature>
<evidence type="ECO:0000256" key="1">
    <source>
        <dbReference type="ARBA" id="ARBA00004141"/>
    </source>
</evidence>
<keyword evidence="7 9" id="KW-0472">Membrane</keyword>
<dbReference type="InterPro" id="IPR011527">
    <property type="entry name" value="ABC1_TM_dom"/>
</dbReference>
<evidence type="ECO:0000256" key="7">
    <source>
        <dbReference type="ARBA" id="ARBA00023136"/>
    </source>
</evidence>
<feature type="transmembrane region" description="Helical" evidence="9">
    <location>
        <begin position="480"/>
        <end position="503"/>
    </location>
</feature>